<dbReference type="EMBL" id="BMHA01000012">
    <property type="protein sequence ID" value="GGI08538.1"/>
    <property type="molecule type" value="Genomic_DNA"/>
</dbReference>
<dbReference type="OrthoDB" id="9780815at2"/>
<evidence type="ECO:0000256" key="5">
    <source>
        <dbReference type="ARBA" id="ARBA00022723"/>
    </source>
</evidence>
<dbReference type="GO" id="GO:0008254">
    <property type="term" value="F:3'-nucleotidase activity"/>
    <property type="evidence" value="ECO:0007669"/>
    <property type="project" value="TreeGrafter"/>
</dbReference>
<evidence type="ECO:0000256" key="6">
    <source>
        <dbReference type="ARBA" id="ARBA00022741"/>
    </source>
</evidence>
<dbReference type="PANTHER" id="PTHR30457:SF12">
    <property type="entry name" value="5'_3'-NUCLEOTIDASE SURE"/>
    <property type="match status" value="1"/>
</dbReference>
<evidence type="ECO:0000259" key="8">
    <source>
        <dbReference type="Pfam" id="PF01975"/>
    </source>
</evidence>
<keyword evidence="10" id="KW-1185">Reference proteome</keyword>
<evidence type="ECO:0000313" key="10">
    <source>
        <dbReference type="Proteomes" id="UP000650511"/>
    </source>
</evidence>
<dbReference type="Pfam" id="PF01975">
    <property type="entry name" value="SurE"/>
    <property type="match status" value="1"/>
</dbReference>
<keyword evidence="6" id="KW-0547">Nucleotide-binding</keyword>
<dbReference type="SUPFAM" id="SSF64167">
    <property type="entry name" value="SurE-like"/>
    <property type="match status" value="1"/>
</dbReference>
<name>A0A8J3EUX2_9ACTN</name>
<dbReference type="InterPro" id="IPR002828">
    <property type="entry name" value="SurE-like_Pase/nucleotidase"/>
</dbReference>
<dbReference type="GO" id="GO:0008253">
    <property type="term" value="F:5'-nucleotidase activity"/>
    <property type="evidence" value="ECO:0007669"/>
    <property type="project" value="UniProtKB-EC"/>
</dbReference>
<reference evidence="9" key="2">
    <citation type="submission" date="2020-09" db="EMBL/GenBank/DDBJ databases">
        <authorList>
            <person name="Sun Q."/>
            <person name="Zhou Y."/>
        </authorList>
    </citation>
    <scope>NUCLEOTIDE SEQUENCE</scope>
    <source>
        <strain evidence="9">CGMCC 1.14988</strain>
    </source>
</reference>
<dbReference type="GO" id="GO:0046872">
    <property type="term" value="F:metal ion binding"/>
    <property type="evidence" value="ECO:0007669"/>
    <property type="project" value="UniProtKB-KW"/>
</dbReference>
<dbReference type="EC" id="3.1.3.5" evidence="3"/>
<dbReference type="InterPro" id="IPR036523">
    <property type="entry name" value="SurE-like_sf"/>
</dbReference>
<accession>A0A8J3EUX2</accession>
<evidence type="ECO:0000256" key="3">
    <source>
        <dbReference type="ARBA" id="ARBA00012643"/>
    </source>
</evidence>
<sequence length="287" mass="29297">MTESTADRDDAHVDVEIDTSEVVRRPGRILVTNDDGIEAPGLRLLATGLADRFDDVLVAAPSSDLSGTGTGIGRYDPDAGVGMRRADVDGIEGYAIDGPPGLAVMAAALGAFGAAPDLVVSGVNNGMNTGHSVLHSGTVGGALTAATFGGRGLAVSLDVDQLGPDGERRWDTAVQVAVAVVGWMRSDAAPAVINLNVPSVPVERLRGARWARLDDFGYFSVASADVAGAALTLEVTDRTSGLDPTTDTALCRAGYVTLTALRSVEPAAVPDSDAGTVTGIERRSDAG</sequence>
<evidence type="ECO:0000256" key="1">
    <source>
        <dbReference type="ARBA" id="ARBA00000815"/>
    </source>
</evidence>
<keyword evidence="5" id="KW-0479">Metal-binding</keyword>
<evidence type="ECO:0000256" key="2">
    <source>
        <dbReference type="ARBA" id="ARBA00011062"/>
    </source>
</evidence>
<evidence type="ECO:0000256" key="4">
    <source>
        <dbReference type="ARBA" id="ARBA00022490"/>
    </source>
</evidence>
<evidence type="ECO:0000256" key="7">
    <source>
        <dbReference type="ARBA" id="ARBA00022801"/>
    </source>
</evidence>
<feature type="domain" description="Survival protein SurE-like phosphatase/nucleotidase" evidence="8">
    <location>
        <begin position="29"/>
        <end position="214"/>
    </location>
</feature>
<gene>
    <name evidence="9" type="primary">surE</name>
    <name evidence="9" type="ORF">GCM10011354_29580</name>
</gene>
<keyword evidence="4" id="KW-0963">Cytoplasm</keyword>
<reference evidence="9" key="1">
    <citation type="journal article" date="2014" name="Int. J. Syst. Evol. Microbiol.">
        <title>Complete genome sequence of Corynebacterium casei LMG S-19264T (=DSM 44701T), isolated from a smear-ripened cheese.</title>
        <authorList>
            <consortium name="US DOE Joint Genome Institute (JGI-PGF)"/>
            <person name="Walter F."/>
            <person name="Albersmeier A."/>
            <person name="Kalinowski J."/>
            <person name="Ruckert C."/>
        </authorList>
    </citation>
    <scope>NUCLEOTIDE SEQUENCE</scope>
    <source>
        <strain evidence="9">CGMCC 1.14988</strain>
    </source>
</reference>
<dbReference type="RefSeq" id="WP_130650367.1">
    <property type="nucleotide sequence ID" value="NZ_BMHA01000012.1"/>
</dbReference>
<comment type="similarity">
    <text evidence="2">Belongs to the SurE nucleotidase family.</text>
</comment>
<organism evidence="9 10">
    <name type="scientific">Egicoccus halophilus</name>
    <dbReference type="NCBI Taxonomy" id="1670830"/>
    <lineage>
        <taxon>Bacteria</taxon>
        <taxon>Bacillati</taxon>
        <taxon>Actinomycetota</taxon>
        <taxon>Nitriliruptoria</taxon>
        <taxon>Egicoccales</taxon>
        <taxon>Egicoccaceae</taxon>
        <taxon>Egicoccus</taxon>
    </lineage>
</organism>
<dbReference type="InterPro" id="IPR030048">
    <property type="entry name" value="SurE"/>
</dbReference>
<dbReference type="Gene3D" id="3.40.1210.10">
    <property type="entry name" value="Survival protein SurE-like phosphatase/nucleotidase"/>
    <property type="match status" value="1"/>
</dbReference>
<dbReference type="PANTHER" id="PTHR30457">
    <property type="entry name" value="5'-NUCLEOTIDASE SURE"/>
    <property type="match status" value="1"/>
</dbReference>
<evidence type="ECO:0000313" key="9">
    <source>
        <dbReference type="EMBL" id="GGI08538.1"/>
    </source>
</evidence>
<comment type="catalytic activity">
    <reaction evidence="1">
        <text>a ribonucleoside 5'-phosphate + H2O = a ribonucleoside + phosphate</text>
        <dbReference type="Rhea" id="RHEA:12484"/>
        <dbReference type="ChEBI" id="CHEBI:15377"/>
        <dbReference type="ChEBI" id="CHEBI:18254"/>
        <dbReference type="ChEBI" id="CHEBI:43474"/>
        <dbReference type="ChEBI" id="CHEBI:58043"/>
        <dbReference type="EC" id="3.1.3.5"/>
    </reaction>
</comment>
<keyword evidence="7" id="KW-0378">Hydrolase</keyword>
<dbReference type="Proteomes" id="UP000650511">
    <property type="component" value="Unassembled WGS sequence"/>
</dbReference>
<proteinExistence type="inferred from homology"/>
<dbReference type="GO" id="GO:0004309">
    <property type="term" value="F:exopolyphosphatase activity"/>
    <property type="evidence" value="ECO:0007669"/>
    <property type="project" value="TreeGrafter"/>
</dbReference>
<protein>
    <recommendedName>
        <fullName evidence="3">5'-nucleotidase</fullName>
        <ecNumber evidence="3">3.1.3.5</ecNumber>
    </recommendedName>
</protein>
<dbReference type="GO" id="GO:0000166">
    <property type="term" value="F:nucleotide binding"/>
    <property type="evidence" value="ECO:0007669"/>
    <property type="project" value="UniProtKB-KW"/>
</dbReference>
<dbReference type="AlphaFoldDB" id="A0A8J3EUX2"/>
<comment type="caution">
    <text evidence="9">The sequence shown here is derived from an EMBL/GenBank/DDBJ whole genome shotgun (WGS) entry which is preliminary data.</text>
</comment>